<dbReference type="STRING" id="511995.CFPG_653"/>
<dbReference type="InterPro" id="IPR007730">
    <property type="entry name" value="SPOR-like_dom"/>
</dbReference>
<dbReference type="KEGG" id="aps:CFPG_653"/>
<dbReference type="Gene3D" id="3.30.70.1070">
    <property type="entry name" value="Sporulation related repeat"/>
    <property type="match status" value="1"/>
</dbReference>
<accession>B6YRU4</accession>
<dbReference type="EMBL" id="AP010656">
    <property type="protein sequence ID" value="BAG83916.1"/>
    <property type="molecule type" value="Genomic_DNA"/>
</dbReference>
<evidence type="ECO:0000313" key="3">
    <source>
        <dbReference type="Proteomes" id="UP000000723"/>
    </source>
</evidence>
<dbReference type="eggNOG" id="ENOG5032XVZ">
    <property type="taxonomic scope" value="Bacteria"/>
</dbReference>
<dbReference type="PROSITE" id="PS51724">
    <property type="entry name" value="SPOR"/>
    <property type="match status" value="1"/>
</dbReference>
<gene>
    <name evidence="2" type="ordered locus">CFPG_653</name>
</gene>
<evidence type="ECO:0000259" key="1">
    <source>
        <dbReference type="PROSITE" id="PS51724"/>
    </source>
</evidence>
<dbReference type="Proteomes" id="UP000000723">
    <property type="component" value="Chromosome"/>
</dbReference>
<dbReference type="RefSeq" id="WP_012573676.1">
    <property type="nucleotide sequence ID" value="NC_011565.1"/>
</dbReference>
<name>B6YRU4_AZOPC</name>
<keyword evidence="3" id="KW-1185">Reference proteome</keyword>
<organism evidence="2 3">
    <name type="scientific">Azobacteroides pseudotrichonymphae genomovar. CFP2</name>
    <dbReference type="NCBI Taxonomy" id="511995"/>
    <lineage>
        <taxon>Bacteria</taxon>
        <taxon>Pseudomonadati</taxon>
        <taxon>Bacteroidota</taxon>
        <taxon>Bacteroidia</taxon>
        <taxon>Bacteroidales</taxon>
        <taxon>Candidatus Azobacteroides</taxon>
    </lineage>
</organism>
<sequence length="142" mass="16097">MNRVVFLFLLLVFMIDYLQSRNSIIDDLQTNLDSSGGVICIRADSAVMNLVGTTPSGYSRFRIQVFMSNDPCKARVEASSKQALIKNVFPSLPTYLVYKSPNWKLLVGNFADRDKADSFKKRLQKEFPKFGKEMCVIIVNDS</sequence>
<dbReference type="HOGENOM" id="CLU_106289_0_0_10"/>
<protein>
    <recommendedName>
        <fullName evidence="1">SPOR domain-containing protein</fullName>
    </recommendedName>
</protein>
<proteinExistence type="predicted"/>
<feature type="domain" description="SPOR" evidence="1">
    <location>
        <begin position="55"/>
        <end position="139"/>
    </location>
</feature>
<dbReference type="GO" id="GO:0042834">
    <property type="term" value="F:peptidoglycan binding"/>
    <property type="evidence" value="ECO:0007669"/>
    <property type="project" value="InterPro"/>
</dbReference>
<dbReference type="AlphaFoldDB" id="B6YRU4"/>
<evidence type="ECO:0000313" key="2">
    <source>
        <dbReference type="EMBL" id="BAG83916.1"/>
    </source>
</evidence>
<reference evidence="3" key="1">
    <citation type="journal article" date="2008" name="Science">
        <title>Genome of an endosymbiont coupling N2 fixation to cellulolysis within RT protist cells in termite gut.</title>
        <authorList>
            <person name="Hongoh Y."/>
            <person name="Sharma V.K."/>
            <person name="Prakash T."/>
            <person name="Noda S."/>
            <person name="Toh H."/>
            <person name="Taylor T.D."/>
            <person name="Kudo T."/>
            <person name="Sakaki Y."/>
            <person name="Toyoda A."/>
            <person name="Hattori M."/>
            <person name="Ohkuma M."/>
        </authorList>
    </citation>
    <scope>NUCLEOTIDE SEQUENCE [LARGE SCALE GENOMIC DNA]</scope>
</reference>
<dbReference type="Pfam" id="PF05036">
    <property type="entry name" value="SPOR"/>
    <property type="match status" value="1"/>
</dbReference>
<dbReference type="InterPro" id="IPR036680">
    <property type="entry name" value="SPOR-like_sf"/>
</dbReference>